<dbReference type="EMBL" id="JANPWB010000010">
    <property type="protein sequence ID" value="KAJ1142115.1"/>
    <property type="molecule type" value="Genomic_DNA"/>
</dbReference>
<evidence type="ECO:0000313" key="3">
    <source>
        <dbReference type="Proteomes" id="UP001066276"/>
    </source>
</evidence>
<reference evidence="2" key="1">
    <citation type="journal article" date="2022" name="bioRxiv">
        <title>Sequencing and chromosome-scale assembly of the giantPleurodeles waltlgenome.</title>
        <authorList>
            <person name="Brown T."/>
            <person name="Elewa A."/>
            <person name="Iarovenko S."/>
            <person name="Subramanian E."/>
            <person name="Araus A.J."/>
            <person name="Petzold A."/>
            <person name="Susuki M."/>
            <person name="Suzuki K.-i.T."/>
            <person name="Hayashi T."/>
            <person name="Toyoda A."/>
            <person name="Oliveira C."/>
            <person name="Osipova E."/>
            <person name="Leigh N.D."/>
            <person name="Simon A."/>
            <person name="Yun M.H."/>
        </authorList>
    </citation>
    <scope>NUCLEOTIDE SEQUENCE</scope>
    <source>
        <strain evidence="2">20211129_DDA</strain>
        <tissue evidence="2">Liver</tissue>
    </source>
</reference>
<gene>
    <name evidence="2" type="ORF">NDU88_008442</name>
</gene>
<evidence type="ECO:0000313" key="2">
    <source>
        <dbReference type="EMBL" id="KAJ1142115.1"/>
    </source>
</evidence>
<protein>
    <submittedName>
        <fullName evidence="2">Uncharacterized protein</fullName>
    </submittedName>
</protein>
<proteinExistence type="predicted"/>
<evidence type="ECO:0000256" key="1">
    <source>
        <dbReference type="SAM" id="MobiDB-lite"/>
    </source>
</evidence>
<name>A0AAV7QUP1_PLEWA</name>
<organism evidence="2 3">
    <name type="scientific">Pleurodeles waltl</name>
    <name type="common">Iberian ribbed newt</name>
    <dbReference type="NCBI Taxonomy" id="8319"/>
    <lineage>
        <taxon>Eukaryota</taxon>
        <taxon>Metazoa</taxon>
        <taxon>Chordata</taxon>
        <taxon>Craniata</taxon>
        <taxon>Vertebrata</taxon>
        <taxon>Euteleostomi</taxon>
        <taxon>Amphibia</taxon>
        <taxon>Batrachia</taxon>
        <taxon>Caudata</taxon>
        <taxon>Salamandroidea</taxon>
        <taxon>Salamandridae</taxon>
        <taxon>Pleurodelinae</taxon>
        <taxon>Pleurodeles</taxon>
    </lineage>
</organism>
<comment type="caution">
    <text evidence="2">The sequence shown here is derived from an EMBL/GenBank/DDBJ whole genome shotgun (WGS) entry which is preliminary data.</text>
</comment>
<accession>A0AAV7QUP1</accession>
<dbReference type="AlphaFoldDB" id="A0AAV7QUP1"/>
<sequence>MSPTRPQLCARLSAQAPFRAAPPFKVSGVFCFLGARPLLFLRARERPRTTHFTSRGLVSGPRGLTGRESRPFPRAPVASPSPATALWGLAPLGPSGHRRTSLLSGGPGAAQRHSFLLPVATPGLRRRSLRENLLGPPCRLWPSAHARERLTASREALAPSAGTGRQPLLRSTAGSVLSRTSRLEWEPGCFQDRPPVPHLHLGTGLPGDGTPFLWICIGPSGARGLSVRHLRIVGHAPSRDSSL</sequence>
<keyword evidence="3" id="KW-1185">Reference proteome</keyword>
<feature type="region of interest" description="Disordered" evidence="1">
    <location>
        <begin position="53"/>
        <end position="79"/>
    </location>
</feature>
<dbReference type="Proteomes" id="UP001066276">
    <property type="component" value="Chromosome 6"/>
</dbReference>